<gene>
    <name evidence="4" type="ordered locus">Krad_4276</name>
</gene>
<dbReference type="Pfam" id="PF13581">
    <property type="entry name" value="HATPase_c_2"/>
    <property type="match status" value="1"/>
</dbReference>
<dbReference type="InterPro" id="IPR003594">
    <property type="entry name" value="HATPase_dom"/>
</dbReference>
<keyword evidence="1 4" id="KW-0418">Kinase</keyword>
<keyword evidence="1 4" id="KW-0808">Transferase</keyword>
<dbReference type="eggNOG" id="COG2172">
    <property type="taxonomic scope" value="Bacteria"/>
</dbReference>
<keyword evidence="1 4" id="KW-0723">Serine/threonine-protein kinase</keyword>
<dbReference type="STRING" id="266940.Krad_4276"/>
<evidence type="ECO:0000259" key="3">
    <source>
        <dbReference type="Pfam" id="PF13581"/>
    </source>
</evidence>
<dbReference type="InterPro" id="IPR050267">
    <property type="entry name" value="Anti-sigma-factor_SerPK"/>
</dbReference>
<evidence type="ECO:0000256" key="1">
    <source>
        <dbReference type="ARBA" id="ARBA00022527"/>
    </source>
</evidence>
<dbReference type="HOGENOM" id="CLU_090336_9_0_11"/>
<dbReference type="GO" id="GO:0004674">
    <property type="term" value="F:protein serine/threonine kinase activity"/>
    <property type="evidence" value="ECO:0007669"/>
    <property type="project" value="UniProtKB-KW"/>
</dbReference>
<protein>
    <submittedName>
        <fullName evidence="4">Anti-sigma regulatory factor, serine/threonine protein kinase</fullName>
    </submittedName>
</protein>
<dbReference type="SUPFAM" id="SSF55874">
    <property type="entry name" value="ATPase domain of HSP90 chaperone/DNA topoisomerase II/histidine kinase"/>
    <property type="match status" value="1"/>
</dbReference>
<reference evidence="5" key="1">
    <citation type="journal article" date="2008" name="PLoS ONE">
        <title>Survival in nuclear waste, extreme resistance, and potential applications gleaned from the genome sequence of Kineococcus radiotolerans SRS30216.</title>
        <authorList>
            <person name="Bagwell C.E."/>
            <person name="Bhat S."/>
            <person name="Hawkins G.M."/>
            <person name="Smith B.W."/>
            <person name="Biswas T."/>
            <person name="Hoover T.R."/>
            <person name="Saunders E."/>
            <person name="Han C.S."/>
            <person name="Tsodikov O.V."/>
            <person name="Shimkets L.J."/>
        </authorList>
    </citation>
    <scope>NUCLEOTIDE SEQUENCE [LARGE SCALE GENOMIC DNA]</scope>
    <source>
        <strain evidence="5">ATCC BAA-149 / DSM 14245 / SRS30216</strain>
    </source>
</reference>
<evidence type="ECO:0000256" key="2">
    <source>
        <dbReference type="SAM" id="MobiDB-lite"/>
    </source>
</evidence>
<evidence type="ECO:0000313" key="5">
    <source>
        <dbReference type="Proteomes" id="UP000001116"/>
    </source>
</evidence>
<name>A6WG00_KINRD</name>
<dbReference type="Gene3D" id="3.30.565.10">
    <property type="entry name" value="Histidine kinase-like ATPase, C-terminal domain"/>
    <property type="match status" value="1"/>
</dbReference>
<feature type="domain" description="Histidine kinase/HSP90-like ATPase" evidence="3">
    <location>
        <begin position="57"/>
        <end position="167"/>
    </location>
</feature>
<dbReference type="AlphaFoldDB" id="A6WG00"/>
<dbReference type="PANTHER" id="PTHR35526">
    <property type="entry name" value="ANTI-SIGMA-F FACTOR RSBW-RELATED"/>
    <property type="match status" value="1"/>
</dbReference>
<accession>A6WG00</accession>
<dbReference type="PANTHER" id="PTHR35526:SF3">
    <property type="entry name" value="ANTI-SIGMA-F FACTOR RSBW"/>
    <property type="match status" value="1"/>
</dbReference>
<proteinExistence type="predicted"/>
<feature type="region of interest" description="Disordered" evidence="2">
    <location>
        <begin position="1"/>
        <end position="32"/>
    </location>
</feature>
<organism evidence="4 5">
    <name type="scientific">Kineococcus radiotolerans (strain ATCC BAA-149 / DSM 14245 / SRS30216)</name>
    <dbReference type="NCBI Taxonomy" id="266940"/>
    <lineage>
        <taxon>Bacteria</taxon>
        <taxon>Bacillati</taxon>
        <taxon>Actinomycetota</taxon>
        <taxon>Actinomycetes</taxon>
        <taxon>Kineosporiales</taxon>
        <taxon>Kineosporiaceae</taxon>
        <taxon>Kineococcus</taxon>
    </lineage>
</organism>
<evidence type="ECO:0000313" key="4">
    <source>
        <dbReference type="EMBL" id="ABS05739.1"/>
    </source>
</evidence>
<sequence>MATDHEGPLRSAGPSRPPATRWDAPPGRPCATVRGNSKYRGINAVSFTEWSSATTLPPAPTSSRAARRFVAGWCAAEGVTGDVVDTLLLLTAELVTNAVLHGRSDVVLRIGRVGPRVRVGVGDENTRLPQRRETDPEALNGRGMTLVEALADAHGIDVEASGKTVWFDVSTVTAPLRASA</sequence>
<dbReference type="CDD" id="cd16936">
    <property type="entry name" value="HATPase_RsbW-like"/>
    <property type="match status" value="1"/>
</dbReference>
<keyword evidence="5" id="KW-1185">Reference proteome</keyword>
<dbReference type="InterPro" id="IPR036890">
    <property type="entry name" value="HATPase_C_sf"/>
</dbReference>
<dbReference type="EMBL" id="CP000750">
    <property type="protein sequence ID" value="ABS05739.1"/>
    <property type="molecule type" value="Genomic_DNA"/>
</dbReference>
<dbReference type="Proteomes" id="UP000001116">
    <property type="component" value="Chromosome"/>
</dbReference>
<dbReference type="KEGG" id="kra:Krad_4276"/>